<comment type="caution">
    <text evidence="5">The sequence shown here is derived from an EMBL/GenBank/DDBJ whole genome shotgun (WGS) entry which is preliminary data.</text>
</comment>
<feature type="coiled-coil region" evidence="4">
    <location>
        <begin position="91"/>
        <end position="143"/>
    </location>
</feature>
<evidence type="ECO:0000313" key="5">
    <source>
        <dbReference type="EMBL" id="KAA8911803.1"/>
    </source>
</evidence>
<evidence type="ECO:0000256" key="4">
    <source>
        <dbReference type="SAM" id="Coils"/>
    </source>
</evidence>
<dbReference type="GO" id="GO:0035493">
    <property type="term" value="P:SNARE complex assembly"/>
    <property type="evidence" value="ECO:0007669"/>
    <property type="project" value="TreeGrafter"/>
</dbReference>
<protein>
    <recommendedName>
        <fullName evidence="2">Autophagy-related protein 14</fullName>
    </recommendedName>
</protein>
<evidence type="ECO:0000256" key="1">
    <source>
        <dbReference type="ARBA" id="ARBA00009574"/>
    </source>
</evidence>
<dbReference type="Pfam" id="PF10186">
    <property type="entry name" value="ATG14"/>
    <property type="match status" value="1"/>
</dbReference>
<dbReference type="GO" id="GO:0000323">
    <property type="term" value="C:lytic vacuole"/>
    <property type="evidence" value="ECO:0007669"/>
    <property type="project" value="TreeGrafter"/>
</dbReference>
<proteinExistence type="inferred from homology"/>
<evidence type="ECO:0000313" key="6">
    <source>
        <dbReference type="Proteomes" id="UP000761534"/>
    </source>
</evidence>
<sequence>MVSCGICSQPASFSKKFFCASCASFLVLDDRISLINSCTEVSSLARDIDSLLINDTKYKPYKKTTNPATKGSSSTIDTSHIRNVGVLKTKANCLRSQNQRARHEAQQLRSAVKKGWEDAERLKDKNETRRIRLKQMREELEKKHRLQKSTIISQTTSKREACIHVKNTIQQLQLRFCRELAYLFGIRRRKRKTDETSYDIILGFSVLPDLSNLPHYSQSTINIALERLAYFCCLAAYYLDIRLPYEILLPQRNHCYVRMAHFGSTKHSIFLTSSVTQLAQEQPKEFELYVEGLSMLALCLLEIASSRDIQLESVTEAAQLSRVLSLIYKQFVPDTHHQPETPSPSPNPPSPTAINLESLQDYIINQSYLEINGGSNEWNFIDKEAAIGSLTDISSKQ</sequence>
<dbReference type="InterPro" id="IPR018791">
    <property type="entry name" value="UV_resistance/autophagy_Atg14"/>
</dbReference>
<name>A0A642V335_9ASCO</name>
<dbReference type="GO" id="GO:0005768">
    <property type="term" value="C:endosome"/>
    <property type="evidence" value="ECO:0007669"/>
    <property type="project" value="TreeGrafter"/>
</dbReference>
<accession>A0A642V335</accession>
<keyword evidence="3 4" id="KW-0175">Coiled coil</keyword>
<dbReference type="PANTHER" id="PTHR15157">
    <property type="entry name" value="UV RADIATION RESISTANCE-ASSOCIATED GENE PROTEIN"/>
    <property type="match status" value="1"/>
</dbReference>
<dbReference type="OrthoDB" id="16772at2759"/>
<dbReference type="GO" id="GO:0032991">
    <property type="term" value="C:protein-containing complex"/>
    <property type="evidence" value="ECO:0007669"/>
    <property type="project" value="UniProtKB-ARBA"/>
</dbReference>
<gene>
    <name evidence="5" type="ORF">TRICI_003718</name>
</gene>
<evidence type="ECO:0000256" key="3">
    <source>
        <dbReference type="ARBA" id="ARBA00023054"/>
    </source>
</evidence>
<dbReference type="VEuPathDB" id="FungiDB:TRICI_003718"/>
<dbReference type="EMBL" id="SWFS01000273">
    <property type="protein sequence ID" value="KAA8911803.1"/>
    <property type="molecule type" value="Genomic_DNA"/>
</dbReference>
<evidence type="ECO:0000256" key="2">
    <source>
        <dbReference type="ARBA" id="ARBA00013807"/>
    </source>
</evidence>
<organism evidence="5 6">
    <name type="scientific">Trichomonascus ciferrii</name>
    <dbReference type="NCBI Taxonomy" id="44093"/>
    <lineage>
        <taxon>Eukaryota</taxon>
        <taxon>Fungi</taxon>
        <taxon>Dikarya</taxon>
        <taxon>Ascomycota</taxon>
        <taxon>Saccharomycotina</taxon>
        <taxon>Dipodascomycetes</taxon>
        <taxon>Dipodascales</taxon>
        <taxon>Trichomonascaceae</taxon>
        <taxon>Trichomonascus</taxon>
        <taxon>Trichomonascus ciferrii complex</taxon>
    </lineage>
</organism>
<dbReference type="PANTHER" id="PTHR15157:SF13">
    <property type="entry name" value="AUTOPHAGY-RELATED PROTEIN 14"/>
    <property type="match status" value="1"/>
</dbReference>
<keyword evidence="6" id="KW-1185">Reference proteome</keyword>
<reference evidence="5" key="1">
    <citation type="journal article" date="2019" name="G3 (Bethesda)">
        <title>Genome Assemblies of Two Rare Opportunistic Yeast Pathogens: Diutina rugosa (syn. Candida rugosa) and Trichomonascus ciferrii (syn. Candida ciferrii).</title>
        <authorList>
            <person name="Mixao V."/>
            <person name="Saus E."/>
            <person name="Hansen A.P."/>
            <person name="Lass-Florl C."/>
            <person name="Gabaldon T."/>
        </authorList>
    </citation>
    <scope>NUCLEOTIDE SEQUENCE</scope>
    <source>
        <strain evidence="5">CBS 4856</strain>
    </source>
</reference>
<dbReference type="AlphaFoldDB" id="A0A642V335"/>
<comment type="similarity">
    <text evidence="1">Belongs to the ATG14 family.</text>
</comment>
<dbReference type="GO" id="GO:0000149">
    <property type="term" value="F:SNARE binding"/>
    <property type="evidence" value="ECO:0007669"/>
    <property type="project" value="TreeGrafter"/>
</dbReference>
<dbReference type="Proteomes" id="UP000761534">
    <property type="component" value="Unassembled WGS sequence"/>
</dbReference>